<comment type="caution">
    <text evidence="1">The sequence shown here is derived from an EMBL/GenBank/DDBJ whole genome shotgun (WGS) entry which is preliminary data.</text>
</comment>
<evidence type="ECO:0000313" key="2">
    <source>
        <dbReference type="EMBL" id="KAF2587459.1"/>
    </source>
</evidence>
<organism evidence="1 4">
    <name type="scientific">Brassica cretica</name>
    <name type="common">Mustard</name>
    <dbReference type="NCBI Taxonomy" id="69181"/>
    <lineage>
        <taxon>Eukaryota</taxon>
        <taxon>Viridiplantae</taxon>
        <taxon>Streptophyta</taxon>
        <taxon>Embryophyta</taxon>
        <taxon>Tracheophyta</taxon>
        <taxon>Spermatophyta</taxon>
        <taxon>Magnoliopsida</taxon>
        <taxon>eudicotyledons</taxon>
        <taxon>Gunneridae</taxon>
        <taxon>Pentapetalae</taxon>
        <taxon>rosids</taxon>
        <taxon>malvids</taxon>
        <taxon>Brassicales</taxon>
        <taxon>Brassicaceae</taxon>
        <taxon>Brassiceae</taxon>
        <taxon>Brassica</taxon>
    </lineage>
</organism>
<dbReference type="EMBL" id="QGKX02000004">
    <property type="protein sequence ID" value="KAF3603398.1"/>
    <property type="molecule type" value="Genomic_DNA"/>
</dbReference>
<reference evidence="3" key="1">
    <citation type="submission" date="2019-12" db="EMBL/GenBank/DDBJ databases">
        <title>Genome sequencing and annotation of Brassica cretica.</title>
        <authorList>
            <person name="Studholme D.J."/>
            <person name="Sarris P."/>
        </authorList>
    </citation>
    <scope>NUCLEOTIDE SEQUENCE</scope>
    <source>
        <strain evidence="3">PFS-109/04</strain>
        <tissue evidence="3">Leaf</tissue>
    </source>
</reference>
<gene>
    <name evidence="1" type="ORF">F2Q68_00030861</name>
    <name evidence="3" type="ORF">F2Q69_00034996</name>
    <name evidence="2" type="ORF">F2Q70_00035653</name>
</gene>
<dbReference type="AlphaFoldDB" id="A0A8S9G8N7"/>
<proteinExistence type="predicted"/>
<reference evidence="1" key="2">
    <citation type="submission" date="2019-12" db="EMBL/GenBank/DDBJ databases">
        <title>Genome sequencing and annotation of Brassica cretica.</title>
        <authorList>
            <person name="Studholme D.J."/>
            <person name="Sarris P.F."/>
        </authorList>
    </citation>
    <scope>NUCLEOTIDE SEQUENCE</scope>
    <source>
        <strain evidence="1">PFS-001/15</strain>
        <strain evidence="2">PFS-102/07</strain>
        <tissue evidence="1">Leaf</tissue>
    </source>
</reference>
<accession>A0A8S9G8N7</accession>
<evidence type="ECO:0000313" key="3">
    <source>
        <dbReference type="EMBL" id="KAF3603398.1"/>
    </source>
</evidence>
<protein>
    <submittedName>
        <fullName evidence="1">Uncharacterized protein</fullName>
    </submittedName>
</protein>
<dbReference type="EMBL" id="QGKW02002005">
    <property type="protein sequence ID" value="KAF2540876.1"/>
    <property type="molecule type" value="Genomic_DNA"/>
</dbReference>
<dbReference type="Proteomes" id="UP000712281">
    <property type="component" value="Unassembled WGS sequence"/>
</dbReference>
<sequence>MEYMEELVKEGHVFMKGKCGGGDTWELLYTNLPDAHKKKKHKAAENANDFAMLLFENGPFRVNNKEWMVHLYVRGRSM</sequence>
<evidence type="ECO:0000313" key="4">
    <source>
        <dbReference type="Proteomes" id="UP000712281"/>
    </source>
</evidence>
<dbReference type="Proteomes" id="UP000712600">
    <property type="component" value="Unassembled WGS sequence"/>
</dbReference>
<evidence type="ECO:0000313" key="1">
    <source>
        <dbReference type="EMBL" id="KAF2540876.1"/>
    </source>
</evidence>
<dbReference type="EMBL" id="QGKY02000246">
    <property type="protein sequence ID" value="KAF2587459.1"/>
    <property type="molecule type" value="Genomic_DNA"/>
</dbReference>
<name>A0A8S9G8N7_BRACR</name>